<dbReference type="PROSITE" id="PS50089">
    <property type="entry name" value="ZF_RING_2"/>
    <property type="match status" value="1"/>
</dbReference>
<keyword evidence="1" id="KW-0479">Metal-binding</keyword>
<evidence type="ECO:0000256" key="1">
    <source>
        <dbReference type="ARBA" id="ARBA00022723"/>
    </source>
</evidence>
<organism evidence="7 8">
    <name type="scientific">Paramecium primaurelia</name>
    <dbReference type="NCBI Taxonomy" id="5886"/>
    <lineage>
        <taxon>Eukaryota</taxon>
        <taxon>Sar</taxon>
        <taxon>Alveolata</taxon>
        <taxon>Ciliophora</taxon>
        <taxon>Intramacronucleata</taxon>
        <taxon>Oligohymenophorea</taxon>
        <taxon>Peniculida</taxon>
        <taxon>Parameciidae</taxon>
        <taxon>Paramecium</taxon>
    </lineage>
</organism>
<evidence type="ECO:0000256" key="2">
    <source>
        <dbReference type="ARBA" id="ARBA00022771"/>
    </source>
</evidence>
<evidence type="ECO:0000313" key="8">
    <source>
        <dbReference type="Proteomes" id="UP000688137"/>
    </source>
</evidence>
<keyword evidence="8" id="KW-1185">Reference proteome</keyword>
<keyword evidence="3" id="KW-0862">Zinc</keyword>
<protein>
    <recommendedName>
        <fullName evidence="6">RING-type domain-containing protein</fullName>
    </recommendedName>
</protein>
<dbReference type="PANTHER" id="PTHR16079:SF4">
    <property type="entry name" value="E3 UBIQUITIN-PROTEIN LIGASE CHFR"/>
    <property type="match status" value="1"/>
</dbReference>
<keyword evidence="5" id="KW-0175">Coiled coil</keyword>
<dbReference type="InterPro" id="IPR052256">
    <property type="entry name" value="E3_ubiquitin-ligase_CHFR"/>
</dbReference>
<evidence type="ECO:0000256" key="4">
    <source>
        <dbReference type="PROSITE-ProRule" id="PRU00175"/>
    </source>
</evidence>
<dbReference type="InterPro" id="IPR001841">
    <property type="entry name" value="Znf_RING"/>
</dbReference>
<keyword evidence="2 4" id="KW-0863">Zinc-finger</keyword>
<gene>
    <name evidence="7" type="ORF">PPRIM_AZ9-3.1.T0960116</name>
</gene>
<dbReference type="PANTHER" id="PTHR16079">
    <property type="entry name" value="UBIQUITIN LIGASE PROTEIN CHFR"/>
    <property type="match status" value="1"/>
</dbReference>
<dbReference type="InterPro" id="IPR017907">
    <property type="entry name" value="Znf_RING_CS"/>
</dbReference>
<dbReference type="AlphaFoldDB" id="A0A8S1NRX5"/>
<name>A0A8S1NRX5_PARPR</name>
<evidence type="ECO:0000256" key="3">
    <source>
        <dbReference type="ARBA" id="ARBA00022833"/>
    </source>
</evidence>
<dbReference type="Pfam" id="PF00097">
    <property type="entry name" value="zf-C3HC4"/>
    <property type="match status" value="1"/>
</dbReference>
<sequence length="278" mass="32878">MSISKQFHLQLSQSPRSINKTSLKYDLALLGQSERLIKQPQIAPQKRHRSIMKQQLFLKTQIQNSSLNKSNEDFLFKKQNQNQISYQEQIIMKDLLIQEYEKKYKDQISVCQQLTCQVEQQKELIDQLQLQINHLKLYNLDLKKQIDNSILHQQCNQKQQEYKDQLKRFDEILRQTMDQNYTTQQKIKDFELKSQKLKQQSNDLKYHIICKNCNAQIKNAVTLIPCAHTFCNRCISNFKGQCFVCLDQSKVTATYSNDYITDLAQIYQTLESLISVIQ</sequence>
<dbReference type="GO" id="GO:0008270">
    <property type="term" value="F:zinc ion binding"/>
    <property type="evidence" value="ECO:0007669"/>
    <property type="project" value="UniProtKB-KW"/>
</dbReference>
<dbReference type="EMBL" id="CAJJDM010000099">
    <property type="protein sequence ID" value="CAD8094630.1"/>
    <property type="molecule type" value="Genomic_DNA"/>
</dbReference>
<feature type="coiled-coil region" evidence="5">
    <location>
        <begin position="97"/>
        <end position="145"/>
    </location>
</feature>
<dbReference type="GO" id="GO:0004842">
    <property type="term" value="F:ubiquitin-protein transferase activity"/>
    <property type="evidence" value="ECO:0007669"/>
    <property type="project" value="TreeGrafter"/>
</dbReference>
<dbReference type="InterPro" id="IPR018957">
    <property type="entry name" value="Znf_C3HC4_RING-type"/>
</dbReference>
<evidence type="ECO:0000259" key="6">
    <source>
        <dbReference type="PROSITE" id="PS50089"/>
    </source>
</evidence>
<dbReference type="GO" id="GO:0005634">
    <property type="term" value="C:nucleus"/>
    <property type="evidence" value="ECO:0007669"/>
    <property type="project" value="TreeGrafter"/>
</dbReference>
<comment type="caution">
    <text evidence="7">The sequence shown here is derived from an EMBL/GenBank/DDBJ whole genome shotgun (WGS) entry which is preliminary data.</text>
</comment>
<accession>A0A8S1NRX5</accession>
<dbReference type="GO" id="GO:0006511">
    <property type="term" value="P:ubiquitin-dependent protein catabolic process"/>
    <property type="evidence" value="ECO:0007669"/>
    <property type="project" value="TreeGrafter"/>
</dbReference>
<dbReference type="GO" id="GO:0016567">
    <property type="term" value="P:protein ubiquitination"/>
    <property type="evidence" value="ECO:0007669"/>
    <property type="project" value="TreeGrafter"/>
</dbReference>
<evidence type="ECO:0000313" key="7">
    <source>
        <dbReference type="EMBL" id="CAD8094630.1"/>
    </source>
</evidence>
<evidence type="ECO:0000256" key="5">
    <source>
        <dbReference type="SAM" id="Coils"/>
    </source>
</evidence>
<dbReference type="SMART" id="SM00184">
    <property type="entry name" value="RING"/>
    <property type="match status" value="1"/>
</dbReference>
<proteinExistence type="predicted"/>
<dbReference type="PROSITE" id="PS00518">
    <property type="entry name" value="ZF_RING_1"/>
    <property type="match status" value="1"/>
</dbReference>
<reference evidence="7" key="1">
    <citation type="submission" date="2021-01" db="EMBL/GenBank/DDBJ databases">
        <authorList>
            <consortium name="Genoscope - CEA"/>
            <person name="William W."/>
        </authorList>
    </citation>
    <scope>NUCLEOTIDE SEQUENCE</scope>
</reference>
<feature type="domain" description="RING-type" evidence="6">
    <location>
        <begin position="210"/>
        <end position="245"/>
    </location>
</feature>
<dbReference type="Proteomes" id="UP000688137">
    <property type="component" value="Unassembled WGS sequence"/>
</dbReference>
<dbReference type="OMA" id="LIPCAHT"/>